<gene>
    <name evidence="2" type="ORF">NPX13_g8347</name>
</gene>
<keyword evidence="3" id="KW-1185">Reference proteome</keyword>
<name>A0A9W8TIP1_9PEZI</name>
<feature type="compositionally biased region" description="Polar residues" evidence="1">
    <location>
        <begin position="220"/>
        <end position="239"/>
    </location>
</feature>
<protein>
    <submittedName>
        <fullName evidence="2">Uncharacterized protein</fullName>
    </submittedName>
</protein>
<dbReference type="Proteomes" id="UP001148614">
    <property type="component" value="Unassembled WGS sequence"/>
</dbReference>
<evidence type="ECO:0000256" key="1">
    <source>
        <dbReference type="SAM" id="MobiDB-lite"/>
    </source>
</evidence>
<comment type="caution">
    <text evidence="2">The sequence shown here is derived from an EMBL/GenBank/DDBJ whole genome shotgun (WGS) entry which is preliminary data.</text>
</comment>
<evidence type="ECO:0000313" key="3">
    <source>
        <dbReference type="Proteomes" id="UP001148614"/>
    </source>
</evidence>
<reference evidence="2" key="1">
    <citation type="submission" date="2022-07" db="EMBL/GenBank/DDBJ databases">
        <title>Genome Sequence of Xylaria arbuscula.</title>
        <authorList>
            <person name="Buettner E."/>
        </authorList>
    </citation>
    <scope>NUCLEOTIDE SEQUENCE</scope>
    <source>
        <strain evidence="2">VT107</strain>
    </source>
</reference>
<organism evidence="2 3">
    <name type="scientific">Xylaria arbuscula</name>
    <dbReference type="NCBI Taxonomy" id="114810"/>
    <lineage>
        <taxon>Eukaryota</taxon>
        <taxon>Fungi</taxon>
        <taxon>Dikarya</taxon>
        <taxon>Ascomycota</taxon>
        <taxon>Pezizomycotina</taxon>
        <taxon>Sordariomycetes</taxon>
        <taxon>Xylariomycetidae</taxon>
        <taxon>Xylariales</taxon>
        <taxon>Xylariaceae</taxon>
        <taxon>Xylaria</taxon>
    </lineage>
</organism>
<feature type="region of interest" description="Disordered" evidence="1">
    <location>
        <begin position="209"/>
        <end position="272"/>
    </location>
</feature>
<sequence>MPAFQPVTCAAVDSDGVGLSSMYVALDCLRCGDSTPTKFESFTNEQGVIDKWFRSAEPLTLFRLVDAANYERISMTFSTAILQFDVGNSTYSVKTMPLPVQAIGQLEHGLDSQPHLDEARGWVEGAQLDNGHWGCSDLLDPDLGQRLSTSPDSAPFGLPRDESSPAPLTDPPPPSPSLSVSTLDTFSETISPLTLPSPQLPVPRSLRIPRARDKRFSPLTVPNSPPNGQGRVTRSQKAKGTSEDDELEPPRKRRRLERARGGSIAKGHDFLT</sequence>
<proteinExistence type="predicted"/>
<feature type="region of interest" description="Disordered" evidence="1">
    <location>
        <begin position="143"/>
        <end position="182"/>
    </location>
</feature>
<evidence type="ECO:0000313" key="2">
    <source>
        <dbReference type="EMBL" id="KAJ3563023.1"/>
    </source>
</evidence>
<dbReference type="AlphaFoldDB" id="A0A9W8TIP1"/>
<accession>A0A9W8TIP1</accession>
<dbReference type="EMBL" id="JANPWZ010001816">
    <property type="protein sequence ID" value="KAJ3563023.1"/>
    <property type="molecule type" value="Genomic_DNA"/>
</dbReference>